<evidence type="ECO:0000313" key="4">
    <source>
        <dbReference type="Proteomes" id="UP001628156"/>
    </source>
</evidence>
<feature type="signal peptide" evidence="2">
    <location>
        <begin position="1"/>
        <end position="16"/>
    </location>
</feature>
<dbReference type="Proteomes" id="UP001628156">
    <property type="component" value="Unassembled WGS sequence"/>
</dbReference>
<name>A0ABQ0DXX7_9EUKA</name>
<organism evidence="3 4">
    <name type="scientific">Entamoeba nuttalli</name>
    <dbReference type="NCBI Taxonomy" id="412467"/>
    <lineage>
        <taxon>Eukaryota</taxon>
        <taxon>Amoebozoa</taxon>
        <taxon>Evosea</taxon>
        <taxon>Archamoebae</taxon>
        <taxon>Mastigamoebida</taxon>
        <taxon>Entamoebidae</taxon>
        <taxon>Entamoeba</taxon>
    </lineage>
</organism>
<protein>
    <recommendedName>
        <fullName evidence="5">Serine-threonine-isoleucine rich protein</fullName>
    </recommendedName>
</protein>
<feature type="transmembrane region" description="Helical" evidence="1">
    <location>
        <begin position="2545"/>
        <end position="2573"/>
    </location>
</feature>
<sequence length="2602" mass="287177">MIIINLLFLFIGFCLSEECSIDSNNYEVKDSCTSLSFDDSKITGEIKVNLGNGNTDIDSFTIGSCTKLTLTGTRTIKTLKLSKDCSLFIETEIKVDKVEVPEEMGTKVLYYAKHESSIPSDLSKKQCDYYRVYKTAEQSESDKCNCTRTNNKYSEIDCDSITNYSKMNLVDDCSSSTLTINQNWKTVQPTKECTVTLSNSISSIKLKQQKDVVVTVKEEDTKQENAIIKAGLRKQNSDSPKSMTIEMDSSVTISFIKVTGVSGTCGSNSICVYTTQSDTDVKTDGVSSNKCGTYYRIGSTNTCICTLKDNEQTIKKSNFKEPDCQQSTDFKEYTLTLTTGKQYTLGESLSFKSLTDSSSNIEITGQTNENPELTLKTMKIGDLNPTNMKLAVTETVTYEEENKNKVKISSSLINKKLKATSDNKNVFTATSSTVSFPTVSVSSSRYIILQKNSKITITGITGSCENTELNYCDFIASDSLNSITINEQTASSTASVLSTEKGQVVRVMKSGEMNNTIVCSIDKTDDTSFDGQFTAVECPCSLSNANANINCVYNIPSSTSSVTLKGRNDLKEKLIVDSNSNTVDIKDVTKISNIQDNSNSNTISLTGATGVTSIYIGGSVNKLTSNLPLITTGSFKAYSVNNFISTSFELTLKEFEYGNKDRVITVTNENTDGKPVEITIETMKVTSTLLSIINNGNKYSLKLTNFNIDSSFHPDVPALLLDGLNNHITFIDNNNNQQIFSCDGKMLFTSKLSDEESKMTCLLYHDYYSVCTDKEDECNSKKLPTKIISTNSNTDSNKLTLKYEHELIECKTSDCYIDLQTDSSVTSNSINYLIKSTNNGGSTIHLTGQTKDLILNVDKVKIVNKAKDDSNKDKTLTVYGNCNGIDTDTPLILNSMIISGDIKAKTLTTSGNLTVTGNSIIITESTTFGTGKINCNNVDFTTGTLSFESGNEFIFKSFKVTTTDNDNNNKNTIPKDFLNYNKECTFKDSKVIPVNSYLTQSTDNQQPTYKCYTITDKNIELNKQTSYLNPESHKCTDGKTLIQINSPSVIASGMKNFDIGVDTYISGLSGVISIESTSEHSISVFGDSSTEITIDGHGKTETVTVYSQSIVSGFNNVIVATSSHVTVKSTTTSVSALVNNVNIDIKECSPKLTTSLNDEVIFNIDKYNTFTVDTTKNIVVKSHSKISNIPTDCVSKCNNTVIFSKKEKGNDYVCQPITFETTYSDNKLQLNPCTTNDIPCSGIIRISDKTTTTSIDLTTVHAQKLKIINSLSTSVSITLPTELNDLTLNGPFTITKIPQDLTIEDGNVIGTITQTSDVSTPSINIVKGTFNINTKQDITLTSINAKDGSIIFTNTDTNTIRTITIYGSISVNEMTIMKTKFECASTVTSVSINKLTVKDPETYQNINNSIFNIHSSFTGITISNIPTTCVYVCNLRNVIGTLSNVVIEGATQATNIFYKGCTGSLIPKIEQCEINTKSTIIDVSDSQTYTLPSLCPNNNLPLVLTTSSNDKINVQGFDGVYKEVRMPNDCSISFTGITQLNRMVMNQNIEILNDFQIDEIVTSETSNNIIIGSKDVYVGTINTDKSKSNIKIEIKENSKISIEKDVAISSLILDGISSRIITNGKLTTNSIQFKSISSTTLPLIISDTLTFTSMNITNTNSVTTNVPLIQLNHSTNGNTNLPSNVYFACHDTMYVYIAESSSYTCPLPYTCTDITNCQHQTGKKWKQQYIYLISKDGELTFEDNSEATNGYDIIEITKGDANINIKGGSYYIRSDSKHNTVTCSNECTIYIETTSIDNVVNLVITESNIRVKDSQKETYINVLDNSNGKMEVHLDGIYNTQFHLNGKAGNIKLIGINVFNELILEGSIIKSDNSFDIDKVTYKSGTFELSSTNNIASISQFNYESNHEPSETCTPLISHQQDQINNGEISFKIRSITNSNEKVKLIECGGIVLQECKTDTTTYNCPPIKCSYKQENKLPTGCYCTYSLISKQECIFDCENENECTFNDPVSNSLIEKITNYGEHIVMQSVSSIYSMNINETTIESKFPINIYEITDGEDKRMRITGVTLNVDSITMSKGTLSLETDNSFTRRIEVTGGQIEVNNKITFSESNKPLVEVEGNEEVKERGIFITGGIIRIGEKGKIIMKGGTKEDGYVNNINIKNAIIEIEGNRSDEDIIVIENGGDVKIENINVKIVGENKGDRCFNLIRNNDIERITLIGSSGVVLDSQQYILSACPNGVEANVQELACSNIENKENITTEVEWERKTCPCSGDKCIIDFSTTTSVIYKLPSNEKYEGLKISEDQIRGEDVNINRVEVSGTSTLTMSNCSISRMNVKGDKMKEVVMTLKSNNKEKSYIEEIVGNGTYSSVIIDTGELTIGRIEGVNVEVTSNGYLNINKEANFTEQKIDVEHTYIDILTDDVDFTDAIITIKPINNNSANLNIGDEIGGNTMTTLKKSVINVYYEETGSKTLLVVMRLPKENEIKVEDYQINKISNSRSRKEEGNSYQFKVACHGIVLTNLEDKDIACPEDRLAGYVKSTEFPKWTIGVMVVFVIALIVIVVVIIVYAVYVYLERQRNLKVFSEGEEVDESKEEKKEEEINN</sequence>
<reference evidence="3 4" key="1">
    <citation type="journal article" date="2019" name="PLoS Negl. Trop. Dis.">
        <title>Whole genome sequencing of Entamoeba nuttalli reveals mammalian host-related molecular signatures and a novel octapeptide-repeat surface protein.</title>
        <authorList>
            <person name="Tanaka M."/>
            <person name="Makiuchi T."/>
            <person name="Komiyama T."/>
            <person name="Shiina T."/>
            <person name="Osaki K."/>
            <person name="Tachibana H."/>
        </authorList>
    </citation>
    <scope>NUCLEOTIDE SEQUENCE [LARGE SCALE GENOMIC DNA]</scope>
    <source>
        <strain evidence="3 4">P19-061405</strain>
    </source>
</reference>
<keyword evidence="1" id="KW-0812">Transmembrane</keyword>
<keyword evidence="2" id="KW-0732">Signal</keyword>
<proteinExistence type="predicted"/>
<evidence type="ECO:0008006" key="5">
    <source>
        <dbReference type="Google" id="ProtNLM"/>
    </source>
</evidence>
<comment type="caution">
    <text evidence="3">The sequence shown here is derived from an EMBL/GenBank/DDBJ whole genome shotgun (WGS) entry which is preliminary data.</text>
</comment>
<evidence type="ECO:0000256" key="1">
    <source>
        <dbReference type="SAM" id="Phobius"/>
    </source>
</evidence>
<evidence type="ECO:0000256" key="2">
    <source>
        <dbReference type="SAM" id="SignalP"/>
    </source>
</evidence>
<keyword evidence="1" id="KW-1133">Transmembrane helix</keyword>
<accession>A0ABQ0DXX7</accession>
<dbReference type="EMBL" id="BAAFRS010000353">
    <property type="protein sequence ID" value="GAB1227715.1"/>
    <property type="molecule type" value="Genomic_DNA"/>
</dbReference>
<keyword evidence="1" id="KW-0472">Membrane</keyword>
<evidence type="ECO:0000313" key="3">
    <source>
        <dbReference type="EMBL" id="GAB1227715.1"/>
    </source>
</evidence>
<feature type="chain" id="PRO_5046376353" description="Serine-threonine-isoleucine rich protein" evidence="2">
    <location>
        <begin position="17"/>
        <end position="2602"/>
    </location>
</feature>
<keyword evidence="4" id="KW-1185">Reference proteome</keyword>
<gene>
    <name evidence="3" type="ORF">ENUP19_0353G0003</name>
</gene>